<proteinExistence type="predicted"/>
<protein>
    <recommendedName>
        <fullName evidence="3">DUF4258 domain-containing protein</fullName>
    </recommendedName>
</protein>
<reference evidence="1 2" key="1">
    <citation type="journal article" date="2016" name="Nat. Commun.">
        <title>Thousands of microbial genomes shed light on interconnected biogeochemical processes in an aquifer system.</title>
        <authorList>
            <person name="Anantharaman K."/>
            <person name="Brown C.T."/>
            <person name="Hug L.A."/>
            <person name="Sharon I."/>
            <person name="Castelle C.J."/>
            <person name="Probst A.J."/>
            <person name="Thomas B.C."/>
            <person name="Singh A."/>
            <person name="Wilkins M.J."/>
            <person name="Karaoz U."/>
            <person name="Brodie E.L."/>
            <person name="Williams K.H."/>
            <person name="Hubbard S.S."/>
            <person name="Banfield J.F."/>
        </authorList>
    </citation>
    <scope>NUCLEOTIDE SEQUENCE [LARGE SCALE GENOMIC DNA]</scope>
</reference>
<gene>
    <name evidence="1" type="ORF">A3A49_01550</name>
</gene>
<name>A0A1F5H0X0_9BACT</name>
<organism evidence="1 2">
    <name type="scientific">Candidatus Curtissbacteria bacterium RIFCSPLOWO2_01_FULL_38_11b</name>
    <dbReference type="NCBI Taxonomy" id="1797725"/>
    <lineage>
        <taxon>Bacteria</taxon>
        <taxon>Candidatus Curtissiibacteriota</taxon>
    </lineage>
</organism>
<dbReference type="EMBL" id="MFBO01000023">
    <property type="protein sequence ID" value="OGD97820.1"/>
    <property type="molecule type" value="Genomic_DNA"/>
</dbReference>
<comment type="caution">
    <text evidence="1">The sequence shown here is derived from an EMBL/GenBank/DDBJ whole genome shotgun (WGS) entry which is preliminary data.</text>
</comment>
<dbReference type="Proteomes" id="UP000176740">
    <property type="component" value="Unassembled WGS sequence"/>
</dbReference>
<accession>A0A1F5H0X0</accession>
<evidence type="ECO:0000313" key="2">
    <source>
        <dbReference type="Proteomes" id="UP000176740"/>
    </source>
</evidence>
<sequence>MPRYVYTLHAQLKLKKESAAKLGINKIKIEKIIQYPEALDESEKPVIIAIGKLTETLSLNVPYRKVKDKVRIITFYPARRGRYESKILSGR</sequence>
<evidence type="ECO:0000313" key="1">
    <source>
        <dbReference type="EMBL" id="OGD97820.1"/>
    </source>
</evidence>
<evidence type="ECO:0008006" key="3">
    <source>
        <dbReference type="Google" id="ProtNLM"/>
    </source>
</evidence>
<dbReference type="AlphaFoldDB" id="A0A1F5H0X0"/>
<dbReference type="STRING" id="1797725.A3A49_01550"/>